<evidence type="ECO:0000313" key="1">
    <source>
        <dbReference type="EMBL" id="KAF3191059.1"/>
    </source>
</evidence>
<dbReference type="InterPro" id="IPR002347">
    <property type="entry name" value="SDR_fam"/>
</dbReference>
<reference evidence="1 2" key="1">
    <citation type="submission" date="2019-06" db="EMBL/GenBank/DDBJ databases">
        <authorList>
            <person name="Palmer J.M."/>
        </authorList>
    </citation>
    <scope>NUCLEOTIDE SEQUENCE [LARGE SCALE GENOMIC DNA]</scope>
    <source>
        <strain evidence="1 2">TWF788</strain>
    </source>
</reference>
<dbReference type="Gene3D" id="3.40.50.720">
    <property type="entry name" value="NAD(P)-binding Rossmann-like Domain"/>
    <property type="match status" value="1"/>
</dbReference>
<dbReference type="PANTHER" id="PTHR43431:SF7">
    <property type="entry name" value="OXIDOREDUCTASE, SHORT CHAIN DEHYDROGENASE_REDUCTASE FAMILY (AFU_ORTHOLOGUE AFUA_5G14000)"/>
    <property type="match status" value="1"/>
</dbReference>
<protein>
    <recommendedName>
        <fullName evidence="3">NAD(P)-binding protein</fullName>
    </recommendedName>
</protein>
<dbReference type="Pfam" id="PF00106">
    <property type="entry name" value="adh_short"/>
    <property type="match status" value="1"/>
</dbReference>
<gene>
    <name evidence="1" type="ORF">TWF788_007246</name>
</gene>
<dbReference type="EMBL" id="JAABOE010000004">
    <property type="protein sequence ID" value="KAF3191059.1"/>
    <property type="molecule type" value="Genomic_DNA"/>
</dbReference>
<proteinExistence type="predicted"/>
<dbReference type="SUPFAM" id="SSF51735">
    <property type="entry name" value="NAD(P)-binding Rossmann-fold domains"/>
    <property type="match status" value="1"/>
</dbReference>
<dbReference type="PANTHER" id="PTHR43431">
    <property type="entry name" value="OXIDOREDUCTASE, SHORT CHAIN DEHYDROGENASE/REDUCTASE FAMILY (AFU_ORTHOLOGUE AFUA_5G14000)"/>
    <property type="match status" value="1"/>
</dbReference>
<organism evidence="1 2">
    <name type="scientific">Orbilia oligospora</name>
    <name type="common">Nematode-trapping fungus</name>
    <name type="synonym">Arthrobotrys oligospora</name>
    <dbReference type="NCBI Taxonomy" id="2813651"/>
    <lineage>
        <taxon>Eukaryota</taxon>
        <taxon>Fungi</taxon>
        <taxon>Dikarya</taxon>
        <taxon>Ascomycota</taxon>
        <taxon>Pezizomycotina</taxon>
        <taxon>Orbiliomycetes</taxon>
        <taxon>Orbiliales</taxon>
        <taxon>Orbiliaceae</taxon>
        <taxon>Orbilia</taxon>
    </lineage>
</organism>
<name>A0A7C8Q3D4_ORBOL</name>
<accession>A0A7C8Q3D4</accession>
<dbReference type="InterPro" id="IPR036291">
    <property type="entry name" value="NAD(P)-bd_dom_sf"/>
</dbReference>
<dbReference type="AlphaFoldDB" id="A0A7C8Q3D4"/>
<dbReference type="Proteomes" id="UP000479691">
    <property type="component" value="Unassembled WGS sequence"/>
</dbReference>
<evidence type="ECO:0000313" key="2">
    <source>
        <dbReference type="Proteomes" id="UP000479691"/>
    </source>
</evidence>
<comment type="caution">
    <text evidence="1">The sequence shown here is derived from an EMBL/GenBank/DDBJ whole genome shotgun (WGS) entry which is preliminary data.</text>
</comment>
<sequence>MTLQTVVGRCSTYTYGMQPGLGIFICVSTGRKGAAIAKKFASLYNVVLLARTPNSYETTVQEINESGGTAIGFPADVRDEASIKNVFEQVTKQFPDKPVAAAVYNVGGVFIRKPFLEQSVEGFKLGYETSVLGAFIFAQAALPHLISAAKSTLPHPPSLFFTGATAAVKGSPYLQSFSPGKYALRSLTQSLAKEFGPEGVHVSHFIIDGVIDTPKTKEWLKDAPEGSKIDPAAIADTYWAVHQQPKTTWTWELDIRPYVEKW</sequence>
<evidence type="ECO:0008006" key="3">
    <source>
        <dbReference type="Google" id="ProtNLM"/>
    </source>
</evidence>